<comment type="caution">
    <text evidence="7">The sequence shown here is derived from an EMBL/GenBank/DDBJ whole genome shotgun (WGS) entry which is preliminary data.</text>
</comment>
<sequence>MKNKQKTPLSANAVLRGEIKGFRQILPFLGPAFIAAVAYIDPGNFATNITAGSEYGYLLLWVIVVSNLMAVLIQSLSAKLGIATGRNLPEVARDNFSKKTSIMLWIQAEIVIIATDLAEFIGAALGLYLVFKIPMLPAALITAVAAFGILELQRRGVRTFEAIVSGMVMMVVMAFAFQTFLADPKPTEVLSGLFPSFDGVGSILLATGILGATVMPHAIYLHSSLTQSRVIGRSEAEKKKIFKFEFFDIVIAMVIAGAINISMLVIAAALFHKRGMDVSDLDVAYHELGSLIGPTAAVSFGLGLLIAGLASSAVGTMSGDVVMQGFINRRIPLYLRRAITMAPPILIIALGLNATVALVWSQVILSFGIAFALIPLIIFTSNPKIMGGLVNRKWVTYTSWVIAAITVALNLFLIYSSIVELIQS</sequence>
<dbReference type="Proteomes" id="UP001398420">
    <property type="component" value="Unassembled WGS sequence"/>
</dbReference>
<dbReference type="NCBIfam" id="NF001923">
    <property type="entry name" value="PRK00701.1"/>
    <property type="match status" value="1"/>
</dbReference>
<keyword evidence="6" id="KW-0769">Symport</keyword>
<feature type="transmembrane region" description="Helical" evidence="6">
    <location>
        <begin position="334"/>
        <end position="352"/>
    </location>
</feature>
<evidence type="ECO:0000313" key="7">
    <source>
        <dbReference type="EMBL" id="MEL5987826.1"/>
    </source>
</evidence>
<feature type="transmembrane region" description="Helical" evidence="6">
    <location>
        <begin position="291"/>
        <end position="314"/>
    </location>
</feature>
<keyword evidence="8" id="KW-1185">Reference proteome</keyword>
<dbReference type="RefSeq" id="WP_087680938.1">
    <property type="nucleotide sequence ID" value="NZ_JALKQX010000004.1"/>
</dbReference>
<comment type="similarity">
    <text evidence="6">Belongs to the NRAMP family.</text>
</comment>
<keyword evidence="2 6" id="KW-0813">Transport</keyword>
<name>A0ABU9LJI3_9BACL</name>
<comment type="subcellular location">
    <subcellularLocation>
        <location evidence="6">Cell membrane</location>
        <topology evidence="6">Multi-pass membrane protein</topology>
    </subcellularLocation>
    <subcellularLocation>
        <location evidence="1">Membrane</location>
        <topology evidence="1">Multi-pass membrane protein</topology>
    </subcellularLocation>
</comment>
<feature type="transmembrane region" description="Helical" evidence="6">
    <location>
        <begin position="400"/>
        <end position="418"/>
    </location>
</feature>
<protein>
    <recommendedName>
        <fullName evidence="6">Divalent metal cation transporter MntH</fullName>
    </recommendedName>
</protein>
<evidence type="ECO:0000256" key="3">
    <source>
        <dbReference type="ARBA" id="ARBA00022692"/>
    </source>
</evidence>
<organism evidence="7 8">
    <name type="scientific">Kurthia gibsonii</name>
    <dbReference type="NCBI Taxonomy" id="33946"/>
    <lineage>
        <taxon>Bacteria</taxon>
        <taxon>Bacillati</taxon>
        <taxon>Bacillota</taxon>
        <taxon>Bacilli</taxon>
        <taxon>Bacillales</taxon>
        <taxon>Caryophanaceae</taxon>
        <taxon>Kurthia</taxon>
    </lineage>
</organism>
<keyword evidence="4 6" id="KW-1133">Transmembrane helix</keyword>
<dbReference type="NCBIfam" id="NF037982">
    <property type="entry name" value="Nramp_1"/>
    <property type="match status" value="1"/>
</dbReference>
<feature type="transmembrane region" description="Helical" evidence="6">
    <location>
        <begin position="102"/>
        <end position="121"/>
    </location>
</feature>
<feature type="transmembrane region" description="Helical" evidence="6">
    <location>
        <begin position="358"/>
        <end position="379"/>
    </location>
</feature>
<dbReference type="PANTHER" id="PTHR11706">
    <property type="entry name" value="SOLUTE CARRIER PROTEIN FAMILY 11 MEMBER"/>
    <property type="match status" value="1"/>
</dbReference>
<feature type="transmembrane region" description="Helical" evidence="6">
    <location>
        <begin position="246"/>
        <end position="271"/>
    </location>
</feature>
<keyword evidence="5 6" id="KW-0472">Membrane</keyword>
<feature type="transmembrane region" description="Helical" evidence="6">
    <location>
        <begin position="60"/>
        <end position="82"/>
    </location>
</feature>
<dbReference type="NCBIfam" id="TIGR01197">
    <property type="entry name" value="nramp"/>
    <property type="match status" value="1"/>
</dbReference>
<keyword evidence="6" id="KW-1003">Cell membrane</keyword>
<keyword evidence="3 6" id="KW-0812">Transmembrane</keyword>
<gene>
    <name evidence="6" type="primary">mntH</name>
    <name evidence="7" type="ORF">AAF454_05295</name>
</gene>
<dbReference type="PRINTS" id="PR00447">
    <property type="entry name" value="NATRESASSCMP"/>
</dbReference>
<dbReference type="HAMAP" id="MF_00221">
    <property type="entry name" value="NRAMP"/>
    <property type="match status" value="1"/>
</dbReference>
<evidence type="ECO:0000313" key="8">
    <source>
        <dbReference type="Proteomes" id="UP001398420"/>
    </source>
</evidence>
<comment type="function">
    <text evidence="6">H(+)-stimulated, divalent metal cation uptake system.</text>
</comment>
<proteinExistence type="inferred from homology"/>
<feature type="transmembrane region" description="Helical" evidence="6">
    <location>
        <begin position="162"/>
        <end position="182"/>
    </location>
</feature>
<evidence type="ECO:0000256" key="4">
    <source>
        <dbReference type="ARBA" id="ARBA00022989"/>
    </source>
</evidence>
<evidence type="ECO:0000256" key="6">
    <source>
        <dbReference type="HAMAP-Rule" id="MF_00221"/>
    </source>
</evidence>
<keyword evidence="6" id="KW-0406">Ion transport</keyword>
<accession>A0ABU9LJI3</accession>
<dbReference type="EMBL" id="JBCEWA010000003">
    <property type="protein sequence ID" value="MEL5987826.1"/>
    <property type="molecule type" value="Genomic_DNA"/>
</dbReference>
<evidence type="ECO:0000256" key="2">
    <source>
        <dbReference type="ARBA" id="ARBA00022448"/>
    </source>
</evidence>
<feature type="transmembrane region" description="Helical" evidence="6">
    <location>
        <begin position="21"/>
        <end position="40"/>
    </location>
</feature>
<feature type="transmembrane region" description="Helical" evidence="6">
    <location>
        <begin position="202"/>
        <end position="225"/>
    </location>
</feature>
<dbReference type="Pfam" id="PF01566">
    <property type="entry name" value="Nramp"/>
    <property type="match status" value="1"/>
</dbReference>
<reference evidence="7 8" key="1">
    <citation type="submission" date="2024-04" db="EMBL/GenBank/DDBJ databases">
        <authorList>
            <person name="Wu Y.S."/>
            <person name="Zhang L."/>
        </authorList>
    </citation>
    <scope>NUCLEOTIDE SEQUENCE [LARGE SCALE GENOMIC DNA]</scope>
    <source>
        <strain evidence="7 8">KG-01</strain>
    </source>
</reference>
<evidence type="ECO:0000256" key="5">
    <source>
        <dbReference type="ARBA" id="ARBA00023136"/>
    </source>
</evidence>
<dbReference type="PANTHER" id="PTHR11706:SF33">
    <property type="entry name" value="NATURAL RESISTANCE-ASSOCIATED MACROPHAGE PROTEIN 2"/>
    <property type="match status" value="1"/>
</dbReference>
<feature type="transmembrane region" description="Helical" evidence="6">
    <location>
        <begin position="127"/>
        <end position="150"/>
    </location>
</feature>
<evidence type="ECO:0000256" key="1">
    <source>
        <dbReference type="ARBA" id="ARBA00004141"/>
    </source>
</evidence>
<dbReference type="InterPro" id="IPR001046">
    <property type="entry name" value="NRAMP_fam"/>
</dbReference>